<dbReference type="InterPro" id="IPR050109">
    <property type="entry name" value="HTH-type_TetR-like_transc_reg"/>
</dbReference>
<evidence type="ECO:0000313" key="5">
    <source>
        <dbReference type="EMBL" id="MBP2702649.1"/>
    </source>
</evidence>
<dbReference type="InterPro" id="IPR001647">
    <property type="entry name" value="HTH_TetR"/>
</dbReference>
<name>A0A940WBW8_9ACTN</name>
<dbReference type="Proteomes" id="UP000674234">
    <property type="component" value="Unassembled WGS sequence"/>
</dbReference>
<dbReference type="RefSeq" id="WP_210153915.1">
    <property type="nucleotide sequence ID" value="NZ_JAFCNB010000001.1"/>
</dbReference>
<evidence type="ECO:0000313" key="6">
    <source>
        <dbReference type="Proteomes" id="UP000674234"/>
    </source>
</evidence>
<reference evidence="5" key="1">
    <citation type="submission" date="2021-02" db="EMBL/GenBank/DDBJ databases">
        <title>Draft genome sequence of Microbispora sp. RL4-1S isolated from rice leaves in Thailand.</title>
        <authorList>
            <person name="Muangham S."/>
            <person name="Duangmal K."/>
        </authorList>
    </citation>
    <scope>NUCLEOTIDE SEQUENCE</scope>
    <source>
        <strain evidence="5">RL4-1S</strain>
    </source>
</reference>
<protein>
    <submittedName>
        <fullName evidence="5">Helix-turn-helix transcriptional regulator</fullName>
    </submittedName>
</protein>
<dbReference type="GO" id="GO:0000976">
    <property type="term" value="F:transcription cis-regulatory region binding"/>
    <property type="evidence" value="ECO:0007669"/>
    <property type="project" value="TreeGrafter"/>
</dbReference>
<dbReference type="InterPro" id="IPR009057">
    <property type="entry name" value="Homeodomain-like_sf"/>
</dbReference>
<accession>A0A940WBW8</accession>
<comment type="caution">
    <text evidence="5">The sequence shown here is derived from an EMBL/GenBank/DDBJ whole genome shotgun (WGS) entry which is preliminary data.</text>
</comment>
<evidence type="ECO:0000259" key="4">
    <source>
        <dbReference type="PROSITE" id="PS50977"/>
    </source>
</evidence>
<dbReference type="EMBL" id="JAFCNB010000001">
    <property type="protein sequence ID" value="MBP2702649.1"/>
    <property type="molecule type" value="Genomic_DNA"/>
</dbReference>
<dbReference type="GO" id="GO:0003700">
    <property type="term" value="F:DNA-binding transcription factor activity"/>
    <property type="evidence" value="ECO:0007669"/>
    <property type="project" value="TreeGrafter"/>
</dbReference>
<dbReference type="AlphaFoldDB" id="A0A940WBW8"/>
<evidence type="ECO:0000256" key="3">
    <source>
        <dbReference type="SAM" id="MobiDB-lite"/>
    </source>
</evidence>
<evidence type="ECO:0000256" key="2">
    <source>
        <dbReference type="PROSITE-ProRule" id="PRU00335"/>
    </source>
</evidence>
<evidence type="ECO:0000256" key="1">
    <source>
        <dbReference type="ARBA" id="ARBA00023125"/>
    </source>
</evidence>
<feature type="region of interest" description="Disordered" evidence="3">
    <location>
        <begin position="1"/>
        <end position="61"/>
    </location>
</feature>
<keyword evidence="6" id="KW-1185">Reference proteome</keyword>
<dbReference type="Pfam" id="PF00440">
    <property type="entry name" value="TetR_N"/>
    <property type="match status" value="1"/>
</dbReference>
<dbReference type="PANTHER" id="PTHR30055">
    <property type="entry name" value="HTH-TYPE TRANSCRIPTIONAL REGULATOR RUTR"/>
    <property type="match status" value="1"/>
</dbReference>
<proteinExistence type="predicted"/>
<organism evidence="5 6">
    <name type="scientific">Microbispora oryzae</name>
    <dbReference type="NCBI Taxonomy" id="2806554"/>
    <lineage>
        <taxon>Bacteria</taxon>
        <taxon>Bacillati</taxon>
        <taxon>Actinomycetota</taxon>
        <taxon>Actinomycetes</taxon>
        <taxon>Streptosporangiales</taxon>
        <taxon>Streptosporangiaceae</taxon>
        <taxon>Microbispora</taxon>
    </lineage>
</organism>
<feature type="domain" description="HTH tetR-type" evidence="4">
    <location>
        <begin position="65"/>
        <end position="125"/>
    </location>
</feature>
<keyword evidence="1 2" id="KW-0238">DNA-binding</keyword>
<gene>
    <name evidence="5" type="ORF">JOL79_02400</name>
</gene>
<dbReference type="SUPFAM" id="SSF46689">
    <property type="entry name" value="Homeodomain-like"/>
    <property type="match status" value="1"/>
</dbReference>
<feature type="DNA-binding region" description="H-T-H motif" evidence="2">
    <location>
        <begin position="88"/>
        <end position="107"/>
    </location>
</feature>
<dbReference type="PROSITE" id="PS50977">
    <property type="entry name" value="HTH_TETR_2"/>
    <property type="match status" value="1"/>
</dbReference>
<dbReference type="PANTHER" id="PTHR30055:SF209">
    <property type="entry name" value="POSSIBLE TRANSCRIPTIONAL REGULATORY PROTEIN (PROBABLY TETR-FAMILY)"/>
    <property type="match status" value="1"/>
</dbReference>
<dbReference type="Gene3D" id="1.10.357.10">
    <property type="entry name" value="Tetracycline Repressor, domain 2"/>
    <property type="match status" value="1"/>
</dbReference>
<sequence>MSSTTGDGADPRAGARVVGVSAGRSRNGANGGGNGAAGVPLPGRELPVLDPGPRGGPVRERADAARNRARVLRAAEELFTARDPREVTMEDIARAAGVGRATLYRRYPDPASIATALLDEHERSLQEHILQGPPPLGPGAAPAERLTAFYTAMIDLLERHLHLVLGAETGATRFGTGAYGFWRAHVRALLAGAGVPDADVVADTALAPLAPEVYRFQRHTLGLPQARIMRSLAWTADRLTG</sequence>